<evidence type="ECO:0000259" key="2">
    <source>
        <dbReference type="Pfam" id="PF00248"/>
    </source>
</evidence>
<dbReference type="PANTHER" id="PTHR43625">
    <property type="entry name" value="AFLATOXIN B1 ALDEHYDE REDUCTASE"/>
    <property type="match status" value="1"/>
</dbReference>
<dbReference type="Gene3D" id="3.20.20.100">
    <property type="entry name" value="NADP-dependent oxidoreductase domain"/>
    <property type="match status" value="1"/>
</dbReference>
<evidence type="ECO:0000313" key="3">
    <source>
        <dbReference type="EMBL" id="CAB4329284.1"/>
    </source>
</evidence>
<name>A0A6J5YGS5_9ZZZZ</name>
<dbReference type="PANTHER" id="PTHR43625:SF40">
    <property type="entry name" value="ALDO-KETO REDUCTASE YAKC [NADP(+)]"/>
    <property type="match status" value="1"/>
</dbReference>
<dbReference type="InterPro" id="IPR036812">
    <property type="entry name" value="NAD(P)_OxRdtase_dom_sf"/>
</dbReference>
<sequence length="312" mass="34198">MLGQLKVAEIGLGCMPMSWGYNVEGADPVESRETLHRAVELGVTLFDTADVYGPFTNEETIGQFLVADGYRDQVQIATKCGLVFKDKVSYTNNGRPEYVRQACEDSLSRLQTDHIDLYQLHRVDPEVPIEETWGAFAELVQEGKVRHIGLSEVTIEHIAAAQKIHPVASVQSELSIWTSENVDNGVLAYCTEQGIGFLAYSPLGRGYLTGALSAADIKDGDFRSRNPRFTEDSLKANQAIVDGISKVAQRHNATSAQISLAWVLAQGPTVVPIPGTKRRKWLEQNVLASGLVLTSEDLDDIAALPRSVAPRY</sequence>
<dbReference type="Pfam" id="PF00248">
    <property type="entry name" value="Aldo_ket_red"/>
    <property type="match status" value="1"/>
</dbReference>
<gene>
    <name evidence="3" type="ORF">UFOPK3770_00018</name>
</gene>
<organism evidence="3">
    <name type="scientific">freshwater metagenome</name>
    <dbReference type="NCBI Taxonomy" id="449393"/>
    <lineage>
        <taxon>unclassified sequences</taxon>
        <taxon>metagenomes</taxon>
        <taxon>ecological metagenomes</taxon>
    </lineage>
</organism>
<dbReference type="GO" id="GO:0005737">
    <property type="term" value="C:cytoplasm"/>
    <property type="evidence" value="ECO:0007669"/>
    <property type="project" value="TreeGrafter"/>
</dbReference>
<proteinExistence type="predicted"/>
<dbReference type="InterPro" id="IPR023210">
    <property type="entry name" value="NADP_OxRdtase_dom"/>
</dbReference>
<dbReference type="EMBL" id="CAESAJ010000001">
    <property type="protein sequence ID" value="CAB4329284.1"/>
    <property type="molecule type" value="Genomic_DNA"/>
</dbReference>
<dbReference type="InterPro" id="IPR050791">
    <property type="entry name" value="Aldo-Keto_reductase"/>
</dbReference>
<dbReference type="SUPFAM" id="SSF51430">
    <property type="entry name" value="NAD(P)-linked oxidoreductase"/>
    <property type="match status" value="1"/>
</dbReference>
<protein>
    <submittedName>
        <fullName evidence="3">Unannotated protein</fullName>
    </submittedName>
</protein>
<reference evidence="3" key="1">
    <citation type="submission" date="2020-05" db="EMBL/GenBank/DDBJ databases">
        <authorList>
            <person name="Chiriac C."/>
            <person name="Salcher M."/>
            <person name="Ghai R."/>
            <person name="Kavagutti S V."/>
        </authorList>
    </citation>
    <scope>NUCLEOTIDE SEQUENCE</scope>
</reference>
<keyword evidence="1" id="KW-0560">Oxidoreductase</keyword>
<evidence type="ECO:0000256" key="1">
    <source>
        <dbReference type="ARBA" id="ARBA00023002"/>
    </source>
</evidence>
<accession>A0A6J5YGS5</accession>
<feature type="domain" description="NADP-dependent oxidoreductase" evidence="2">
    <location>
        <begin position="9"/>
        <end position="304"/>
    </location>
</feature>
<dbReference type="GO" id="GO:0016491">
    <property type="term" value="F:oxidoreductase activity"/>
    <property type="evidence" value="ECO:0007669"/>
    <property type="project" value="UniProtKB-KW"/>
</dbReference>
<dbReference type="AlphaFoldDB" id="A0A6J5YGS5"/>